<feature type="region of interest" description="Disordered" evidence="1">
    <location>
        <begin position="114"/>
        <end position="137"/>
    </location>
</feature>
<comment type="caution">
    <text evidence="3">The sequence shown here is derived from an EMBL/GenBank/DDBJ whole genome shotgun (WGS) entry which is preliminary data.</text>
</comment>
<organism evidence="3 4">
    <name type="scientific">Agrobacterium fabrum</name>
    <dbReference type="NCBI Taxonomy" id="1176649"/>
    <lineage>
        <taxon>Bacteria</taxon>
        <taxon>Pseudomonadati</taxon>
        <taxon>Pseudomonadota</taxon>
        <taxon>Alphaproteobacteria</taxon>
        <taxon>Hyphomicrobiales</taxon>
        <taxon>Rhizobiaceae</taxon>
        <taxon>Rhizobium/Agrobacterium group</taxon>
        <taxon>Agrobacterium</taxon>
        <taxon>Agrobacterium tumefaciens complex</taxon>
    </lineage>
</organism>
<dbReference type="AlphaFoldDB" id="A0A2W5HFC0"/>
<reference evidence="3 4" key="1">
    <citation type="submission" date="2017-08" db="EMBL/GenBank/DDBJ databases">
        <title>Infants hospitalized years apart are colonized by the same room-sourced microbial strains.</title>
        <authorList>
            <person name="Brooks B."/>
            <person name="Olm M.R."/>
            <person name="Firek B.A."/>
            <person name="Baker R."/>
            <person name="Thomas B.C."/>
            <person name="Morowitz M.J."/>
            <person name="Banfield J.F."/>
        </authorList>
    </citation>
    <scope>NUCLEOTIDE SEQUENCE [LARGE SCALE GENOMIC DNA]</scope>
    <source>
        <strain evidence="3">S2_009_000_R2_73</strain>
    </source>
</reference>
<name>A0A2W5HFC0_9HYPH</name>
<keyword evidence="2" id="KW-1133">Transmembrane helix</keyword>
<evidence type="ECO:0000256" key="2">
    <source>
        <dbReference type="SAM" id="Phobius"/>
    </source>
</evidence>
<evidence type="ECO:0000313" key="3">
    <source>
        <dbReference type="EMBL" id="PZP54272.1"/>
    </source>
</evidence>
<evidence type="ECO:0000256" key="1">
    <source>
        <dbReference type="SAM" id="MobiDB-lite"/>
    </source>
</evidence>
<feature type="compositionally biased region" description="Polar residues" evidence="1">
    <location>
        <begin position="114"/>
        <end position="128"/>
    </location>
</feature>
<dbReference type="Proteomes" id="UP000249769">
    <property type="component" value="Unassembled WGS sequence"/>
</dbReference>
<keyword evidence="2" id="KW-0812">Transmembrane</keyword>
<gene>
    <name evidence="3" type="ORF">DI595_00750</name>
</gene>
<feature type="transmembrane region" description="Helical" evidence="2">
    <location>
        <begin position="21"/>
        <end position="38"/>
    </location>
</feature>
<sequence>MYNSDFPTRAELPTHAQLKRSTLIAAASALAILVTIVFPSEYGVDVTGVGGLLRLTEMGQIKTQLAQEAASDRMTTAATPPQQPVQQVSQAQVALLAERVSALEKFFFDGQASGSAAPQPGAVTSISEPASPDDAQAADQNGALSLISTGSADAVKQSDEMNVVLGPGEGTEIKMVMDAGAKANFWWSANGGQLNFDAHGDGGGQSVSYEKGRGIGQDEGVMTASFSGNHGWFWRNRTSEPVTLTLRTNGTYAQLKRMK</sequence>
<accession>A0A2W5HFC0</accession>
<proteinExistence type="predicted"/>
<evidence type="ECO:0008006" key="5">
    <source>
        <dbReference type="Google" id="ProtNLM"/>
    </source>
</evidence>
<protein>
    <recommendedName>
        <fullName evidence="5">Transmembrane anchor protein</fullName>
    </recommendedName>
</protein>
<dbReference type="EMBL" id="QFOL01000002">
    <property type="protein sequence ID" value="PZP54272.1"/>
    <property type="molecule type" value="Genomic_DNA"/>
</dbReference>
<evidence type="ECO:0000313" key="4">
    <source>
        <dbReference type="Proteomes" id="UP000249769"/>
    </source>
</evidence>
<keyword evidence="2" id="KW-0472">Membrane</keyword>